<keyword evidence="2" id="KW-1185">Reference proteome</keyword>
<name>A0A7W5AG60_9ACTN</name>
<dbReference type="Proteomes" id="UP000590749">
    <property type="component" value="Unassembled WGS sequence"/>
</dbReference>
<accession>A0A7W5AG60</accession>
<evidence type="ECO:0000313" key="1">
    <source>
        <dbReference type="EMBL" id="MBB3095436.1"/>
    </source>
</evidence>
<sequence>MRTDELADLISEVPGTEVTAAPGVVTVHVPAIGDTARILFREVLDAYEVSVPTGAPAVQVNIKRGHESLPFIITVDDVVFTPAYADDLVDPEDELLVPAMPGLLGYSEMHRDVRALGKAIDDPQLELDPEILAATLLAHRCFIAGAVRMGLWPVRVAAWWEYTSARAAKSIRLARFRPDLRWDELMADVAEARRQTTLAEL</sequence>
<dbReference type="AlphaFoldDB" id="A0A7W5AG60"/>
<dbReference type="EMBL" id="JACHXF010000005">
    <property type="protein sequence ID" value="MBB3095436.1"/>
    <property type="molecule type" value="Genomic_DNA"/>
</dbReference>
<organism evidence="1 2">
    <name type="scientific">Actinoplanes campanulatus</name>
    <dbReference type="NCBI Taxonomy" id="113559"/>
    <lineage>
        <taxon>Bacteria</taxon>
        <taxon>Bacillati</taxon>
        <taxon>Actinomycetota</taxon>
        <taxon>Actinomycetes</taxon>
        <taxon>Micromonosporales</taxon>
        <taxon>Micromonosporaceae</taxon>
        <taxon>Actinoplanes</taxon>
    </lineage>
</organism>
<evidence type="ECO:0000313" key="2">
    <source>
        <dbReference type="Proteomes" id="UP000590749"/>
    </source>
</evidence>
<comment type="caution">
    <text evidence="1">The sequence shown here is derived from an EMBL/GenBank/DDBJ whole genome shotgun (WGS) entry which is preliminary data.</text>
</comment>
<protein>
    <submittedName>
        <fullName evidence="1">Uncharacterized protein</fullName>
    </submittedName>
</protein>
<reference evidence="1 2" key="1">
    <citation type="submission" date="2020-08" db="EMBL/GenBank/DDBJ databases">
        <title>Genomic Encyclopedia of Type Strains, Phase III (KMG-III): the genomes of soil and plant-associated and newly described type strains.</title>
        <authorList>
            <person name="Whitman W."/>
        </authorList>
    </citation>
    <scope>NUCLEOTIDE SEQUENCE [LARGE SCALE GENOMIC DNA]</scope>
    <source>
        <strain evidence="1 2">CECT 3287</strain>
    </source>
</reference>
<gene>
    <name evidence="1" type="ORF">FHR83_003099</name>
</gene>
<dbReference type="RefSeq" id="WP_183220117.1">
    <property type="nucleotide sequence ID" value="NZ_BMPW01000022.1"/>
</dbReference>
<proteinExistence type="predicted"/>